<dbReference type="EMBL" id="PIPP01000001">
    <property type="protein sequence ID" value="RUO38088.1"/>
    <property type="molecule type" value="Genomic_DNA"/>
</dbReference>
<comment type="caution">
    <text evidence="4">The sequence shown here is derived from an EMBL/GenBank/DDBJ whole genome shotgun (WGS) entry which is preliminary data.</text>
</comment>
<dbReference type="GO" id="GO:0000160">
    <property type="term" value="P:phosphorelay signal transduction system"/>
    <property type="evidence" value="ECO:0007669"/>
    <property type="project" value="InterPro"/>
</dbReference>
<proteinExistence type="predicted"/>
<gene>
    <name evidence="4" type="ORF">CWE13_00055</name>
</gene>
<dbReference type="SUPFAM" id="SSF55874">
    <property type="entry name" value="ATPase domain of HSP90 chaperone/DNA topoisomerase II/histidine kinase"/>
    <property type="match status" value="1"/>
</dbReference>
<dbReference type="PANTHER" id="PTHR43156:SF2">
    <property type="entry name" value="STAGE II SPORULATION PROTEIN E"/>
    <property type="match status" value="1"/>
</dbReference>
<evidence type="ECO:0000256" key="2">
    <source>
        <dbReference type="PROSITE-ProRule" id="PRU00169"/>
    </source>
</evidence>
<sequence length="546" mass="60770">MRVLIVDSSARNQQELTTIVQSFGYTSQSASCGKGALSAYANFSPDVVLLDIAIEDIAMDVLVAKMKALAGAIYLPVVFLASASESKLLTEYLQVGGDDFLTKPFDSIVFQAKMRAHIRTRELSRSVAEQNRSLAWHSEHMQQEHRIVQNMFSNALNRSLQNYNQIETYLLPHTIFNGDLYLLARGPLGNLYLLLGDFTGHGLPAAIGTLPASQTFFAMAELGSPVGQIAAEINRQLNQLLPESMFCCATILELSASGERISWWSGGMPPAMLIAENHEIKEYLQPQHMPLGILSDLEFESGITITRAAPRDRLLLYSDGAIEVGVQSGRPLGYERFKRIGRQCRWQLSELADAIQDRIEKDGIDDDLSMVLLHCLPTGLSSKEQDDERSKMPFCLSVRLGPEEIRGVDPVSTILRGLSQIEGFKEFKAPLYTVLAEAYNNAVDHGLLRLASSAKSSLDGFENYYIERSRRLVRLQHGFVELILNYIPKDACIYVKICDSGKGFTAENTEAGEYSFGRGLMLMKELTRDLVWSDGGRCVEFTFPIR</sequence>
<dbReference type="SUPFAM" id="SSF52172">
    <property type="entry name" value="CheY-like"/>
    <property type="match status" value="1"/>
</dbReference>
<dbReference type="AlphaFoldDB" id="A0A432WWD8"/>
<feature type="domain" description="Response regulatory" evidence="3">
    <location>
        <begin position="2"/>
        <end position="118"/>
    </location>
</feature>
<evidence type="ECO:0000313" key="4">
    <source>
        <dbReference type="EMBL" id="RUO38088.1"/>
    </source>
</evidence>
<dbReference type="OrthoDB" id="9811749at2"/>
<name>A0A432WWD8_9GAMM</name>
<feature type="modified residue" description="4-aspartylphosphate" evidence="2">
    <location>
        <position position="51"/>
    </location>
</feature>
<dbReference type="PROSITE" id="PS50110">
    <property type="entry name" value="RESPONSE_REGULATORY"/>
    <property type="match status" value="1"/>
</dbReference>
<dbReference type="SMART" id="SM00448">
    <property type="entry name" value="REC"/>
    <property type="match status" value="1"/>
</dbReference>
<dbReference type="InterPro" id="IPR001789">
    <property type="entry name" value="Sig_transdc_resp-reg_receiver"/>
</dbReference>
<organism evidence="4 5">
    <name type="scientific">Aliidiomarina shirensis</name>
    <dbReference type="NCBI Taxonomy" id="1048642"/>
    <lineage>
        <taxon>Bacteria</taxon>
        <taxon>Pseudomonadati</taxon>
        <taxon>Pseudomonadota</taxon>
        <taxon>Gammaproteobacteria</taxon>
        <taxon>Alteromonadales</taxon>
        <taxon>Idiomarinaceae</taxon>
        <taxon>Aliidiomarina</taxon>
    </lineage>
</organism>
<dbReference type="InterPro" id="IPR036890">
    <property type="entry name" value="HATPase_C_sf"/>
</dbReference>
<keyword evidence="2" id="KW-0597">Phosphoprotein</keyword>
<dbReference type="RefSeq" id="WP_126805313.1">
    <property type="nucleotide sequence ID" value="NZ_PIPP01000001.1"/>
</dbReference>
<dbReference type="InterPro" id="IPR001932">
    <property type="entry name" value="PPM-type_phosphatase-like_dom"/>
</dbReference>
<dbReference type="Gene3D" id="3.30.565.10">
    <property type="entry name" value="Histidine kinase-like ATPase, C-terminal domain"/>
    <property type="match status" value="1"/>
</dbReference>
<dbReference type="Pfam" id="PF00072">
    <property type="entry name" value="Response_reg"/>
    <property type="match status" value="1"/>
</dbReference>
<dbReference type="InterPro" id="IPR036457">
    <property type="entry name" value="PPM-type-like_dom_sf"/>
</dbReference>
<keyword evidence="5" id="KW-1185">Reference proteome</keyword>
<protein>
    <recommendedName>
        <fullName evidence="3">Response regulatory domain-containing protein</fullName>
    </recommendedName>
</protein>
<dbReference type="GO" id="GO:0016791">
    <property type="term" value="F:phosphatase activity"/>
    <property type="evidence" value="ECO:0007669"/>
    <property type="project" value="TreeGrafter"/>
</dbReference>
<accession>A0A432WWD8</accession>
<dbReference type="Pfam" id="PF07228">
    <property type="entry name" value="SpoIIE"/>
    <property type="match status" value="1"/>
</dbReference>
<dbReference type="SMART" id="SM00331">
    <property type="entry name" value="PP2C_SIG"/>
    <property type="match status" value="1"/>
</dbReference>
<keyword evidence="1" id="KW-0378">Hydrolase</keyword>
<dbReference type="Gene3D" id="3.40.50.2300">
    <property type="match status" value="1"/>
</dbReference>
<evidence type="ECO:0000256" key="1">
    <source>
        <dbReference type="ARBA" id="ARBA00022801"/>
    </source>
</evidence>
<dbReference type="Proteomes" id="UP000286934">
    <property type="component" value="Unassembled WGS sequence"/>
</dbReference>
<evidence type="ECO:0000313" key="5">
    <source>
        <dbReference type="Proteomes" id="UP000286934"/>
    </source>
</evidence>
<evidence type="ECO:0000259" key="3">
    <source>
        <dbReference type="PROSITE" id="PS50110"/>
    </source>
</evidence>
<dbReference type="CDD" id="cd16936">
    <property type="entry name" value="HATPase_RsbW-like"/>
    <property type="match status" value="1"/>
</dbReference>
<dbReference type="SUPFAM" id="SSF81606">
    <property type="entry name" value="PP2C-like"/>
    <property type="match status" value="1"/>
</dbReference>
<dbReference type="PANTHER" id="PTHR43156">
    <property type="entry name" value="STAGE II SPORULATION PROTEIN E-RELATED"/>
    <property type="match status" value="1"/>
</dbReference>
<dbReference type="InterPro" id="IPR052016">
    <property type="entry name" value="Bact_Sigma-Reg"/>
</dbReference>
<reference evidence="5" key="1">
    <citation type="journal article" date="2018" name="Front. Microbiol.">
        <title>Genome-Based Analysis Reveals the Taxonomy and Diversity of the Family Idiomarinaceae.</title>
        <authorList>
            <person name="Liu Y."/>
            <person name="Lai Q."/>
            <person name="Shao Z."/>
        </authorList>
    </citation>
    <scope>NUCLEOTIDE SEQUENCE [LARGE SCALE GENOMIC DNA]</scope>
    <source>
        <strain evidence="5">AIS</strain>
    </source>
</reference>
<dbReference type="InterPro" id="IPR011006">
    <property type="entry name" value="CheY-like_superfamily"/>
</dbReference>
<dbReference type="Gene3D" id="3.60.40.10">
    <property type="entry name" value="PPM-type phosphatase domain"/>
    <property type="match status" value="1"/>
</dbReference>